<protein>
    <submittedName>
        <fullName evidence="1">Uncharacterized protein</fullName>
    </submittedName>
</protein>
<dbReference type="Proteomes" id="UP000076722">
    <property type="component" value="Unassembled WGS sequence"/>
</dbReference>
<sequence>MLPPARVLWDLSTSSCIILCYFARPLASQAHSFDKQAKTFRIVFVLFSLLRLKNETSCIVHAALRALVSFVWISFKVVQSFRFLSRRRLGCRSTLCSVSRRSVESFLSVRRISCLSVDNSDAMVYPSSDKDYGLTFSDVDLFFLRTLRVSGGIDPGRERRVRLVSVISELGILIFNDGFVEVP</sequence>
<gene>
    <name evidence="1" type="ORF">SISNIDRAFT_313807</name>
</gene>
<reference evidence="1 2" key="1">
    <citation type="journal article" date="2016" name="Mol. Biol. Evol.">
        <title>Comparative Genomics of Early-Diverging Mushroom-Forming Fungi Provides Insights into the Origins of Lignocellulose Decay Capabilities.</title>
        <authorList>
            <person name="Nagy L.G."/>
            <person name="Riley R."/>
            <person name="Tritt A."/>
            <person name="Adam C."/>
            <person name="Daum C."/>
            <person name="Floudas D."/>
            <person name="Sun H."/>
            <person name="Yadav J.S."/>
            <person name="Pangilinan J."/>
            <person name="Larsson K.H."/>
            <person name="Matsuura K."/>
            <person name="Barry K."/>
            <person name="Labutti K."/>
            <person name="Kuo R."/>
            <person name="Ohm R.A."/>
            <person name="Bhattacharya S.S."/>
            <person name="Shirouzu T."/>
            <person name="Yoshinaga Y."/>
            <person name="Martin F.M."/>
            <person name="Grigoriev I.V."/>
            <person name="Hibbett D.S."/>
        </authorList>
    </citation>
    <scope>NUCLEOTIDE SEQUENCE [LARGE SCALE GENOMIC DNA]</scope>
    <source>
        <strain evidence="1 2">HHB9708</strain>
    </source>
</reference>
<evidence type="ECO:0000313" key="2">
    <source>
        <dbReference type="Proteomes" id="UP000076722"/>
    </source>
</evidence>
<organism evidence="1 2">
    <name type="scientific">Sistotremastrum niveocremeum HHB9708</name>
    <dbReference type="NCBI Taxonomy" id="1314777"/>
    <lineage>
        <taxon>Eukaryota</taxon>
        <taxon>Fungi</taxon>
        <taxon>Dikarya</taxon>
        <taxon>Basidiomycota</taxon>
        <taxon>Agaricomycotina</taxon>
        <taxon>Agaricomycetes</taxon>
        <taxon>Sistotremastrales</taxon>
        <taxon>Sistotremastraceae</taxon>
        <taxon>Sertulicium</taxon>
        <taxon>Sertulicium niveocremeum</taxon>
    </lineage>
</organism>
<proteinExistence type="predicted"/>
<accession>A0A164XY22</accession>
<evidence type="ECO:0000313" key="1">
    <source>
        <dbReference type="EMBL" id="KZS96401.1"/>
    </source>
</evidence>
<dbReference type="EMBL" id="KV419399">
    <property type="protein sequence ID" value="KZS96401.1"/>
    <property type="molecule type" value="Genomic_DNA"/>
</dbReference>
<name>A0A164XY22_9AGAM</name>
<keyword evidence="2" id="KW-1185">Reference proteome</keyword>
<dbReference type="AlphaFoldDB" id="A0A164XY22"/>